<reference evidence="1" key="1">
    <citation type="submission" date="2023-10" db="EMBL/GenBank/DDBJ databases">
        <authorList>
            <person name="Rodriguez Cubillos JULIANA M."/>
            <person name="De Vega J."/>
        </authorList>
    </citation>
    <scope>NUCLEOTIDE SEQUENCE</scope>
</reference>
<evidence type="ECO:0000313" key="2">
    <source>
        <dbReference type="Proteomes" id="UP001177021"/>
    </source>
</evidence>
<sequence length="372" mass="40932">MASSTLICVCYYVLIIIFHLQTSKGEQICKTLSCGDIDIAFPFSLIEANQAPRCSYFPNPSFQLSCNNQSQTILNLPETDNLIIKNINYTTQTIKVNDPKGCLPKRYLDNNFNFSDSPFKLNPEIYNLDFIFLRCPSNVTTDFSSSSFQFPLTSISCLSNNEKHSNLSSSSVIFLLEPPYVNITLFEMCEVISTTSVPIPWKDLNISSNQGLSRSAKFGLAIGVGIPAFVCLIGFACFCCGKKGTTPLDGQRTSSNVPTLTISLAPLPSFVTGLDGATIEKYPKTLLGESGRLLKPNDNTCSICLSEYQPKDTLRSIPECNHYFHVACIDEWLKMNGTCPICRNSPEAYSSTGPYFASLLLSPNSSSLSTSR</sequence>
<organism evidence="1 2">
    <name type="scientific">Trifolium pratense</name>
    <name type="common">Red clover</name>
    <dbReference type="NCBI Taxonomy" id="57577"/>
    <lineage>
        <taxon>Eukaryota</taxon>
        <taxon>Viridiplantae</taxon>
        <taxon>Streptophyta</taxon>
        <taxon>Embryophyta</taxon>
        <taxon>Tracheophyta</taxon>
        <taxon>Spermatophyta</taxon>
        <taxon>Magnoliopsida</taxon>
        <taxon>eudicotyledons</taxon>
        <taxon>Gunneridae</taxon>
        <taxon>Pentapetalae</taxon>
        <taxon>rosids</taxon>
        <taxon>fabids</taxon>
        <taxon>Fabales</taxon>
        <taxon>Fabaceae</taxon>
        <taxon>Papilionoideae</taxon>
        <taxon>50 kb inversion clade</taxon>
        <taxon>NPAAA clade</taxon>
        <taxon>Hologalegina</taxon>
        <taxon>IRL clade</taxon>
        <taxon>Trifolieae</taxon>
        <taxon>Trifolium</taxon>
    </lineage>
</organism>
<dbReference type="EMBL" id="CASHSV030000823">
    <property type="protein sequence ID" value="CAJ2676439.1"/>
    <property type="molecule type" value="Genomic_DNA"/>
</dbReference>
<protein>
    <submittedName>
        <fullName evidence="1">Uncharacterized protein</fullName>
    </submittedName>
</protein>
<keyword evidence="2" id="KW-1185">Reference proteome</keyword>
<evidence type="ECO:0000313" key="1">
    <source>
        <dbReference type="EMBL" id="CAJ2676439.1"/>
    </source>
</evidence>
<comment type="caution">
    <text evidence="1">The sequence shown here is derived from an EMBL/GenBank/DDBJ whole genome shotgun (WGS) entry which is preliminary data.</text>
</comment>
<name>A0ACB0M6V2_TRIPR</name>
<proteinExistence type="predicted"/>
<dbReference type="Proteomes" id="UP001177021">
    <property type="component" value="Unassembled WGS sequence"/>
</dbReference>
<gene>
    <name evidence="1" type="ORF">MILVUS5_LOCUS39186</name>
</gene>
<accession>A0ACB0M6V2</accession>